<evidence type="ECO:0000313" key="6">
    <source>
        <dbReference type="Proteomes" id="UP000015381"/>
    </source>
</evidence>
<dbReference type="eggNOG" id="arCOG00241">
    <property type="taxonomic scope" value="Archaea"/>
</dbReference>
<dbReference type="EMBL" id="HF571520">
    <property type="protein sequence ID" value="CCQ34880.1"/>
    <property type="molecule type" value="Genomic_DNA"/>
</dbReference>
<feature type="compositionally biased region" description="Basic and acidic residues" evidence="2">
    <location>
        <begin position="251"/>
        <end position="260"/>
    </location>
</feature>
<sequence>MSEPLEWTLEDGVATVTITDAEGRNTLTPDIVTAAHDALDSVADAACLVVAGAGETFCAGGDLEGIVAGARGELSEAAFVDRLERIDALIERLYGFPAPTVAAVDGPAFGAGGALALACDVVVASEDGSIGFGFHRVGMPVGAGVSTLLPTAVGESRAAELLYTGELLDAERAKELGLFKRVFPTGEFEERLDAFVETVASGPPEATRETGQLLTANGPQSLHTAMEAERAARRRRFGTSEHVEGAGAFIDQREPAFENE</sequence>
<evidence type="ECO:0000256" key="2">
    <source>
        <dbReference type="SAM" id="MobiDB-lite"/>
    </source>
</evidence>
<dbReference type="OrthoDB" id="27846at2157"/>
<dbReference type="Proteomes" id="UP000003861">
    <property type="component" value="Unassembled WGS sequence"/>
</dbReference>
<evidence type="ECO:0000313" key="5">
    <source>
        <dbReference type="Proteomes" id="UP000003861"/>
    </source>
</evidence>
<dbReference type="RefSeq" id="WP_008525329.1">
    <property type="nucleotide sequence ID" value="NC_021921.1"/>
</dbReference>
<dbReference type="SUPFAM" id="SSF52096">
    <property type="entry name" value="ClpP/crotonase"/>
    <property type="match status" value="1"/>
</dbReference>
<dbReference type="Pfam" id="PF00378">
    <property type="entry name" value="ECH_1"/>
    <property type="match status" value="1"/>
</dbReference>
<organism evidence="4 5">
    <name type="scientific">Halorhabdus tiamatea SARL4B</name>
    <dbReference type="NCBI Taxonomy" id="1033806"/>
    <lineage>
        <taxon>Archaea</taxon>
        <taxon>Methanobacteriati</taxon>
        <taxon>Methanobacteriota</taxon>
        <taxon>Stenosarchaea group</taxon>
        <taxon>Halobacteria</taxon>
        <taxon>Halobacteriales</taxon>
        <taxon>Haloarculaceae</taxon>
        <taxon>Halorhabdus</taxon>
    </lineage>
</organism>
<dbReference type="EC" id="4.2.1.17" evidence="3 4"/>
<keyword evidence="6" id="KW-1185">Reference proteome</keyword>
<evidence type="ECO:0000313" key="4">
    <source>
        <dbReference type="EMBL" id="ERJ05215.1"/>
    </source>
</evidence>
<evidence type="ECO:0000313" key="3">
    <source>
        <dbReference type="EMBL" id="CCQ34880.1"/>
    </source>
</evidence>
<name>F7PIB0_9EURY</name>
<dbReference type="GeneID" id="23798676"/>
<gene>
    <name evidence="4" type="primary">fad2</name>
    <name evidence="4" type="ORF">HLRTI_002793</name>
    <name evidence="3" type="ORF">HTIA_2778</name>
</gene>
<dbReference type="AlphaFoldDB" id="F7PIB0"/>
<protein>
    <submittedName>
        <fullName evidence="3 4">Enoyl-CoA hydratase</fullName>
        <ecNumber evidence="3 4">4.2.1.17</ecNumber>
    </submittedName>
</protein>
<dbReference type="InterPro" id="IPR018376">
    <property type="entry name" value="Enoyl-CoA_hyd/isom_CS"/>
</dbReference>
<dbReference type="EMBL" id="AFNT02000040">
    <property type="protein sequence ID" value="ERJ05215.1"/>
    <property type="molecule type" value="Genomic_DNA"/>
</dbReference>
<dbReference type="PATRIC" id="fig|1033806.12.peg.2763"/>
<proteinExistence type="inferred from homology"/>
<dbReference type="STRING" id="1033806.HTIA_2778"/>
<dbReference type="CDD" id="cd06558">
    <property type="entry name" value="crotonase-like"/>
    <property type="match status" value="1"/>
</dbReference>
<dbReference type="PROSITE" id="PS00166">
    <property type="entry name" value="ENOYL_COA_HYDRATASE"/>
    <property type="match status" value="1"/>
</dbReference>
<dbReference type="HOGENOM" id="CLU_009834_7_2_2"/>
<dbReference type="PANTHER" id="PTHR43459">
    <property type="entry name" value="ENOYL-COA HYDRATASE"/>
    <property type="match status" value="1"/>
</dbReference>
<dbReference type="Gene3D" id="3.90.226.10">
    <property type="entry name" value="2-enoyl-CoA Hydratase, Chain A, domain 1"/>
    <property type="match status" value="1"/>
</dbReference>
<reference evidence="3 6" key="3">
    <citation type="journal article" date="2014" name="Environ. Microbiol.">
        <title>Halorhabdus tiamatea: proteogenomics and glycosidase activity measurements identify the first cultivated euryarchaeon from a deep-sea anoxic brine lake as potential polysaccharide degrader.</title>
        <authorList>
            <person name="Werner J."/>
            <person name="Ferrer M."/>
            <person name="Michel G."/>
            <person name="Mann A.J."/>
            <person name="Huang S."/>
            <person name="Juarez S."/>
            <person name="Ciordia S."/>
            <person name="Albar J.P."/>
            <person name="Alcaide M."/>
            <person name="La Cono V."/>
            <person name="Yakimov M.M."/>
            <person name="Antunes A."/>
            <person name="Taborda M."/>
            <person name="Da Costa M.S."/>
            <person name="Amann R.I."/>
            <person name="Gloeckner F.O."/>
            <person name="Golyshina O.V."/>
            <person name="Golyshin P.N."/>
            <person name="Teeling H."/>
        </authorList>
    </citation>
    <scope>NUCLEOTIDE SEQUENCE [LARGE SCALE GENOMIC DNA]</scope>
    <source>
        <strain evidence="6">SARL4B</strain>
        <strain evidence="3">Type strain: SARL4B</strain>
    </source>
</reference>
<dbReference type="InterPro" id="IPR029045">
    <property type="entry name" value="ClpP/crotonase-like_dom_sf"/>
</dbReference>
<feature type="region of interest" description="Disordered" evidence="2">
    <location>
        <begin position="235"/>
        <end position="260"/>
    </location>
</feature>
<dbReference type="KEGG" id="hti:HTIA_2778"/>
<dbReference type="InterPro" id="IPR001753">
    <property type="entry name" value="Enoyl-CoA_hydra/iso"/>
</dbReference>
<dbReference type="GO" id="GO:0004300">
    <property type="term" value="F:enoyl-CoA hydratase activity"/>
    <property type="evidence" value="ECO:0007669"/>
    <property type="project" value="UniProtKB-EC"/>
</dbReference>
<evidence type="ECO:0000256" key="1">
    <source>
        <dbReference type="RuleBase" id="RU003707"/>
    </source>
</evidence>
<comment type="similarity">
    <text evidence="1">Belongs to the enoyl-CoA hydratase/isomerase family.</text>
</comment>
<dbReference type="PANTHER" id="PTHR43459:SF1">
    <property type="entry name" value="EG:BACN32G11.4 PROTEIN"/>
    <property type="match status" value="1"/>
</dbReference>
<accession>F7PIB0</accession>
<keyword evidence="4" id="KW-0456">Lyase</keyword>
<reference evidence="4 5" key="2">
    <citation type="journal article" date="2013" name="PLoS ONE">
        <title>INDIGO - INtegrated Data Warehouse of MIcrobial GenOmes with Examples from the Red Sea Extremophiles.</title>
        <authorList>
            <person name="Alam I."/>
            <person name="Antunes A."/>
            <person name="Kamau A.A."/>
            <person name="Ba Alawi W."/>
            <person name="Kalkatawi M."/>
            <person name="Stingl U."/>
            <person name="Bajic V.B."/>
        </authorList>
    </citation>
    <scope>NUCLEOTIDE SEQUENCE [LARGE SCALE GENOMIC DNA]</scope>
    <source>
        <strain evidence="4 5">SARL4B</strain>
    </source>
</reference>
<reference evidence="4 5" key="1">
    <citation type="journal article" date="2011" name="J. Bacteriol.">
        <title>Genome sequence of Halorhabdus tiamatea, the first archaeon isolated from a deep-sea anoxic brine lake.</title>
        <authorList>
            <person name="Antunes A."/>
            <person name="Alam I."/>
            <person name="Bajic V.B."/>
            <person name="Stingl U."/>
        </authorList>
    </citation>
    <scope>NUCLEOTIDE SEQUENCE [LARGE SCALE GENOMIC DNA]</scope>
    <source>
        <strain evidence="4 5">SARL4B</strain>
    </source>
</reference>
<dbReference type="Proteomes" id="UP000015381">
    <property type="component" value="Chromosome I"/>
</dbReference>